<accession>A0A1I7XEH7</accession>
<keyword evidence="1" id="KW-0812">Transmembrane</keyword>
<dbReference type="Pfam" id="PF24799">
    <property type="entry name" value="Paxt-1_C"/>
    <property type="match status" value="1"/>
</dbReference>
<evidence type="ECO:0000313" key="3">
    <source>
        <dbReference type="Proteomes" id="UP000095283"/>
    </source>
</evidence>
<sequence>MVKQATKGQKEIYQDNQSTIMCFGLASLVSVVGSNLCIADWFLVYLLGFISMLIAIYSSYGYLLLLVLPGFASYKMANYCEYRYHGGRVPLNNNINHSEDNLLTICHELSAQDLRHSEKSVGFAKLVIQKLFRDSNVDLCSIMQPTNNSSDHPFNLVHNLIHSKSSFFETILDADDSLSNELWTAIAEQADRTHQPVVQSTDSVMMQCVSYYVTRLLPIDATPIQLMRPCGGQSQRMRTPLDLFMPNSPILNRIKFDSPDFFSSSLHPRHLTIFCNFVSALCSTDQFPSANRLMILRYLLKQFHVFCLHEGSDPDLASIKSVGPLFAVHGVILTLCLVLWNVKKGQRLCGCLLYEFMKTQELIENIEPILRDSDSSMGTVYMVDEATRSESFRDMCLTMGTLSRLVMDPPCPNVLSPVPSPVFSKTLKVTPPSLRIRMGKEEDIEKERKSYESDAVWFARKAFLMRHWDNVPRSAPKYFGITDKLKQIKITILQVEVGGATEIQISNLVVFRHKFVQPEINYKECAVNAVVETFLHGGEPSVMDKLIIFDGATPDICYRNSLLRSLNKAQKLIGKDKTYKALCEILARVNLSVSQYATHLQGWSQKMDIRAGDLLLSSRVLTKGECVKAKFDAAVDEMSAQICNIIRDGPINIIVDERGLELRY</sequence>
<dbReference type="PANTHER" id="PTHR48430">
    <property type="entry name" value="PARTNER OF XRN-2 PROTEIN 1"/>
    <property type="match status" value="1"/>
</dbReference>
<name>A0A1I7XEH7_HETBA</name>
<proteinExistence type="predicted"/>
<dbReference type="InterPro" id="IPR057067">
    <property type="entry name" value="Paxt-1-like_C"/>
</dbReference>
<keyword evidence="1" id="KW-0472">Membrane</keyword>
<feature type="transmembrane region" description="Helical" evidence="1">
    <location>
        <begin position="20"/>
        <end position="43"/>
    </location>
</feature>
<keyword evidence="3" id="KW-1185">Reference proteome</keyword>
<reference evidence="4" key="1">
    <citation type="submission" date="2016-11" db="UniProtKB">
        <authorList>
            <consortium name="WormBaseParasite"/>
        </authorList>
    </citation>
    <scope>IDENTIFICATION</scope>
</reference>
<dbReference type="PANTHER" id="PTHR48430:SF1">
    <property type="entry name" value="PARTNER OF XRN-2 PROTEIN 1"/>
    <property type="match status" value="1"/>
</dbReference>
<feature type="domain" description="Partner of xrn-2 protein 1-like C-terminal" evidence="2">
    <location>
        <begin position="491"/>
        <end position="646"/>
    </location>
</feature>
<dbReference type="WBParaSite" id="Hba_16113">
    <property type="protein sequence ID" value="Hba_16113"/>
    <property type="gene ID" value="Hba_16113"/>
</dbReference>
<dbReference type="Proteomes" id="UP000095283">
    <property type="component" value="Unplaced"/>
</dbReference>
<evidence type="ECO:0000313" key="4">
    <source>
        <dbReference type="WBParaSite" id="Hba_16113"/>
    </source>
</evidence>
<keyword evidence="1" id="KW-1133">Transmembrane helix</keyword>
<evidence type="ECO:0000259" key="2">
    <source>
        <dbReference type="Pfam" id="PF24799"/>
    </source>
</evidence>
<evidence type="ECO:0000256" key="1">
    <source>
        <dbReference type="SAM" id="Phobius"/>
    </source>
</evidence>
<organism evidence="3 4">
    <name type="scientific">Heterorhabditis bacteriophora</name>
    <name type="common">Entomopathogenic nematode worm</name>
    <dbReference type="NCBI Taxonomy" id="37862"/>
    <lineage>
        <taxon>Eukaryota</taxon>
        <taxon>Metazoa</taxon>
        <taxon>Ecdysozoa</taxon>
        <taxon>Nematoda</taxon>
        <taxon>Chromadorea</taxon>
        <taxon>Rhabditida</taxon>
        <taxon>Rhabditina</taxon>
        <taxon>Rhabditomorpha</taxon>
        <taxon>Strongyloidea</taxon>
        <taxon>Heterorhabditidae</taxon>
        <taxon>Heterorhabditis</taxon>
    </lineage>
</organism>
<dbReference type="AlphaFoldDB" id="A0A1I7XEH7"/>
<feature type="transmembrane region" description="Helical" evidence="1">
    <location>
        <begin position="49"/>
        <end position="68"/>
    </location>
</feature>
<protein>
    <submittedName>
        <fullName evidence="4">Pecanex-like protein</fullName>
    </submittedName>
</protein>
<feature type="transmembrane region" description="Helical" evidence="1">
    <location>
        <begin position="322"/>
        <end position="342"/>
    </location>
</feature>